<feature type="transmembrane region" description="Helical" evidence="2">
    <location>
        <begin position="28"/>
        <end position="47"/>
    </location>
</feature>
<keyword evidence="2" id="KW-1133">Transmembrane helix</keyword>
<reference evidence="3" key="1">
    <citation type="submission" date="2022-07" db="EMBL/GenBank/DDBJ databases">
        <title>Genome Sequence of Xylaria arbuscula.</title>
        <authorList>
            <person name="Buettner E."/>
        </authorList>
    </citation>
    <scope>NUCLEOTIDE SEQUENCE</scope>
    <source>
        <strain evidence="3">VT107</strain>
    </source>
</reference>
<dbReference type="EMBL" id="JANPWZ010003096">
    <property type="protein sequence ID" value="KAJ3554321.1"/>
    <property type="molecule type" value="Genomic_DNA"/>
</dbReference>
<accession>A0A9W8N461</accession>
<keyword evidence="2" id="KW-0472">Membrane</keyword>
<evidence type="ECO:0000256" key="1">
    <source>
        <dbReference type="SAM" id="MobiDB-lite"/>
    </source>
</evidence>
<dbReference type="AlphaFoldDB" id="A0A9W8N461"/>
<feature type="compositionally biased region" description="Gly residues" evidence="1">
    <location>
        <begin position="70"/>
        <end position="83"/>
    </location>
</feature>
<proteinExistence type="predicted"/>
<sequence length="235" mass="24150">MSFNESILDKPAPTKGKGRFAFLKTKRAIAGLSLLVIISVVLIALGATHEFTPHQNEKSVSNTGSLGDNLGSGNGSSNGGNSTGSGDNNDNSNDDGSGSSNGSVGSGQNTTSSDGNDTGNNDDNNNNGNNSNNNATSTNGSDNNDNDSDQDNGTNTTTTLWQPKNSSSIADGTPLRIMCLGASIVRGEVSSDANGFRKTLRGDLAALGAQINMVGSQRYGDMPDNDFEAYGGNRM</sequence>
<organism evidence="3 4">
    <name type="scientific">Xylaria arbuscula</name>
    <dbReference type="NCBI Taxonomy" id="114810"/>
    <lineage>
        <taxon>Eukaryota</taxon>
        <taxon>Fungi</taxon>
        <taxon>Dikarya</taxon>
        <taxon>Ascomycota</taxon>
        <taxon>Pezizomycotina</taxon>
        <taxon>Sordariomycetes</taxon>
        <taxon>Xylariomycetidae</taxon>
        <taxon>Xylariales</taxon>
        <taxon>Xylariaceae</taxon>
        <taxon>Xylaria</taxon>
    </lineage>
</organism>
<feature type="compositionally biased region" description="Polar residues" evidence="1">
    <location>
        <begin position="160"/>
        <end position="170"/>
    </location>
</feature>
<feature type="compositionally biased region" description="Low complexity" evidence="1">
    <location>
        <begin position="84"/>
        <end position="143"/>
    </location>
</feature>
<dbReference type="VEuPathDB" id="FungiDB:F4678DRAFT_292721"/>
<dbReference type="Gene3D" id="3.40.50.1110">
    <property type="entry name" value="SGNH hydrolase"/>
    <property type="match status" value="1"/>
</dbReference>
<evidence type="ECO:0000313" key="3">
    <source>
        <dbReference type="EMBL" id="KAJ3554321.1"/>
    </source>
</evidence>
<feature type="region of interest" description="Disordered" evidence="1">
    <location>
        <begin position="54"/>
        <end position="171"/>
    </location>
</feature>
<dbReference type="Proteomes" id="UP001148614">
    <property type="component" value="Unassembled WGS sequence"/>
</dbReference>
<evidence type="ECO:0000256" key="2">
    <source>
        <dbReference type="SAM" id="Phobius"/>
    </source>
</evidence>
<protein>
    <submittedName>
        <fullName evidence="3">Uncharacterized protein</fullName>
    </submittedName>
</protein>
<name>A0A9W8N461_9PEZI</name>
<keyword evidence="4" id="KW-1185">Reference proteome</keyword>
<evidence type="ECO:0000313" key="4">
    <source>
        <dbReference type="Proteomes" id="UP001148614"/>
    </source>
</evidence>
<dbReference type="InterPro" id="IPR036514">
    <property type="entry name" value="SGNH_hydro_sf"/>
</dbReference>
<keyword evidence="2" id="KW-0812">Transmembrane</keyword>
<comment type="caution">
    <text evidence="3">The sequence shown here is derived from an EMBL/GenBank/DDBJ whole genome shotgun (WGS) entry which is preliminary data.</text>
</comment>
<gene>
    <name evidence="3" type="ORF">NPX13_g10644</name>
</gene>